<reference evidence="2" key="2">
    <citation type="journal article" date="2015" name="Data Brief">
        <title>Shoot transcriptome of the giant reed, Arundo donax.</title>
        <authorList>
            <person name="Barrero R.A."/>
            <person name="Guerrero F.D."/>
            <person name="Moolhuijzen P."/>
            <person name="Goolsby J.A."/>
            <person name="Tidwell J."/>
            <person name="Bellgard S.E."/>
            <person name="Bellgard M.I."/>
        </authorList>
    </citation>
    <scope>NUCLEOTIDE SEQUENCE</scope>
    <source>
        <tissue evidence="2">Shoot tissue taken approximately 20 cm above the soil surface</tissue>
    </source>
</reference>
<reference evidence="2" key="1">
    <citation type="submission" date="2014-09" db="EMBL/GenBank/DDBJ databases">
        <authorList>
            <person name="Magalhaes I.L.F."/>
            <person name="Oliveira U."/>
            <person name="Santos F.R."/>
            <person name="Vidigal T.H.D.A."/>
            <person name="Brescovit A.D."/>
            <person name="Santos A.J."/>
        </authorList>
    </citation>
    <scope>NUCLEOTIDE SEQUENCE</scope>
    <source>
        <tissue evidence="2">Shoot tissue taken approximately 20 cm above the soil surface</tissue>
    </source>
</reference>
<feature type="region of interest" description="Disordered" evidence="1">
    <location>
        <begin position="1"/>
        <end position="30"/>
    </location>
</feature>
<dbReference type="AlphaFoldDB" id="A0A0A9E8U3"/>
<sequence length="30" mass="3250">MYLRCQGQQSPSPHCSLSSIGSASKHRMAT</sequence>
<evidence type="ECO:0000313" key="2">
    <source>
        <dbReference type="EMBL" id="JAD92422.1"/>
    </source>
</evidence>
<evidence type="ECO:0000256" key="1">
    <source>
        <dbReference type="SAM" id="MobiDB-lite"/>
    </source>
</evidence>
<dbReference type="EMBL" id="GBRH01205473">
    <property type="protein sequence ID" value="JAD92422.1"/>
    <property type="molecule type" value="Transcribed_RNA"/>
</dbReference>
<protein>
    <submittedName>
        <fullName evidence="2">Uncharacterized protein</fullName>
    </submittedName>
</protein>
<organism evidence="2">
    <name type="scientific">Arundo donax</name>
    <name type="common">Giant reed</name>
    <name type="synonym">Donax arundinaceus</name>
    <dbReference type="NCBI Taxonomy" id="35708"/>
    <lineage>
        <taxon>Eukaryota</taxon>
        <taxon>Viridiplantae</taxon>
        <taxon>Streptophyta</taxon>
        <taxon>Embryophyta</taxon>
        <taxon>Tracheophyta</taxon>
        <taxon>Spermatophyta</taxon>
        <taxon>Magnoliopsida</taxon>
        <taxon>Liliopsida</taxon>
        <taxon>Poales</taxon>
        <taxon>Poaceae</taxon>
        <taxon>PACMAD clade</taxon>
        <taxon>Arundinoideae</taxon>
        <taxon>Arundineae</taxon>
        <taxon>Arundo</taxon>
    </lineage>
</organism>
<name>A0A0A9E8U3_ARUDO</name>
<feature type="compositionally biased region" description="Polar residues" evidence="1">
    <location>
        <begin position="1"/>
        <end position="22"/>
    </location>
</feature>
<accession>A0A0A9E8U3</accession>
<proteinExistence type="predicted"/>